<accession>A0ABN3GEG6</accession>
<gene>
    <name evidence="2" type="ORF">GCM10010403_49800</name>
</gene>
<keyword evidence="1" id="KW-0732">Signal</keyword>
<organism evidence="2 3">
    <name type="scientific">Glycomyces rutgersensis</name>
    <dbReference type="NCBI Taxonomy" id="58115"/>
    <lineage>
        <taxon>Bacteria</taxon>
        <taxon>Bacillati</taxon>
        <taxon>Actinomycetota</taxon>
        <taxon>Actinomycetes</taxon>
        <taxon>Glycomycetales</taxon>
        <taxon>Glycomycetaceae</taxon>
        <taxon>Glycomyces</taxon>
    </lineage>
</organism>
<proteinExistence type="predicted"/>
<feature type="chain" id="PRO_5046967750" description="Lipoprotein" evidence="1">
    <location>
        <begin position="21"/>
        <end position="132"/>
    </location>
</feature>
<dbReference type="Proteomes" id="UP001501584">
    <property type="component" value="Unassembled WGS sequence"/>
</dbReference>
<name>A0ABN3GEG6_9ACTN</name>
<feature type="signal peptide" evidence="1">
    <location>
        <begin position="1"/>
        <end position="20"/>
    </location>
</feature>
<dbReference type="EMBL" id="BAAASX010000011">
    <property type="protein sequence ID" value="GAA2349799.1"/>
    <property type="molecule type" value="Genomic_DNA"/>
</dbReference>
<dbReference type="PROSITE" id="PS51257">
    <property type="entry name" value="PROKAR_LIPOPROTEIN"/>
    <property type="match status" value="1"/>
</dbReference>
<evidence type="ECO:0000313" key="3">
    <source>
        <dbReference type="Proteomes" id="UP001501584"/>
    </source>
</evidence>
<keyword evidence="3" id="KW-1185">Reference proteome</keyword>
<reference evidence="2 3" key="1">
    <citation type="journal article" date="2019" name="Int. J. Syst. Evol. Microbiol.">
        <title>The Global Catalogue of Microorganisms (GCM) 10K type strain sequencing project: providing services to taxonomists for standard genome sequencing and annotation.</title>
        <authorList>
            <consortium name="The Broad Institute Genomics Platform"/>
            <consortium name="The Broad Institute Genome Sequencing Center for Infectious Disease"/>
            <person name="Wu L."/>
            <person name="Ma J."/>
        </authorList>
    </citation>
    <scope>NUCLEOTIDE SEQUENCE [LARGE SCALE GENOMIC DNA]</scope>
    <source>
        <strain evidence="2 3">JCM 6238</strain>
    </source>
</reference>
<evidence type="ECO:0008006" key="4">
    <source>
        <dbReference type="Google" id="ProtNLM"/>
    </source>
</evidence>
<sequence length="132" mass="13304">MFRKTLATMCGVVVLGGAAACGTGQRESEASAVAEAFSTAIASGDAAAACAVLSPETAEALAASEGKPCEESLKPEELPSGAVSDVQVWGDRAQARTAGDVLFLVELDEGWKVVAAGCVPQGERPYLCEVGG</sequence>
<evidence type="ECO:0000313" key="2">
    <source>
        <dbReference type="EMBL" id="GAA2349799.1"/>
    </source>
</evidence>
<protein>
    <recommendedName>
        <fullName evidence="4">Lipoprotein</fullName>
    </recommendedName>
</protein>
<evidence type="ECO:0000256" key="1">
    <source>
        <dbReference type="SAM" id="SignalP"/>
    </source>
</evidence>
<comment type="caution">
    <text evidence="2">The sequence shown here is derived from an EMBL/GenBank/DDBJ whole genome shotgun (WGS) entry which is preliminary data.</text>
</comment>